<reference evidence="9" key="1">
    <citation type="submission" date="2020-06" db="EMBL/GenBank/DDBJ databases">
        <title>Genomes of multiple members of Pneumocystis genus reveal paths to human pathogen Pneumocystis jirovecii.</title>
        <authorList>
            <person name="Cisse O.H."/>
            <person name="Ma L."/>
            <person name="Dekker J."/>
            <person name="Khil P."/>
            <person name="Jo J."/>
            <person name="Brenchley J."/>
            <person name="Blair R."/>
            <person name="Pahar B."/>
            <person name="Chabe M."/>
            <person name="Van Rompay K.A."/>
            <person name="Keesler R."/>
            <person name="Sukura A."/>
            <person name="Hirsch V."/>
            <person name="Kutty G."/>
            <person name="Liu Y."/>
            <person name="Peng L."/>
            <person name="Chen J."/>
            <person name="Song J."/>
            <person name="Weissenbacher-Lang C."/>
            <person name="Xu J."/>
            <person name="Upham N.S."/>
            <person name="Stajich J.E."/>
            <person name="Cuomo C.A."/>
            <person name="Cushion M.T."/>
            <person name="Kovacs J.A."/>
        </authorList>
    </citation>
    <scope>NUCLEOTIDE SEQUENCE</scope>
    <source>
        <strain evidence="9">2A</strain>
    </source>
</reference>
<dbReference type="EMBL" id="CP054540">
    <property type="protein sequence ID" value="QSL66052.1"/>
    <property type="molecule type" value="Genomic_DNA"/>
</dbReference>
<comment type="subcellular location">
    <subcellularLocation>
        <location evidence="2">Chromosome</location>
        <location evidence="2">Centromere</location>
        <location evidence="2">Kinetochore</location>
    </subcellularLocation>
    <subcellularLocation>
        <location evidence="1">Nucleus</location>
    </subcellularLocation>
</comment>
<keyword evidence="5" id="KW-0539">Nucleus</keyword>
<sequence>MTKPYPRRTLKTILKAHIPRRRLAKNLDVLVYLDYLLFLSTFIRAATLEARQMNEKILRAQHLHKTLQSSLDRFRG</sequence>
<evidence type="ECO:0000256" key="1">
    <source>
        <dbReference type="ARBA" id="ARBA00004123"/>
    </source>
</evidence>
<evidence type="ECO:0000256" key="6">
    <source>
        <dbReference type="ARBA" id="ARBA00023328"/>
    </source>
</evidence>
<dbReference type="CDD" id="cd13732">
    <property type="entry name" value="HFD_CENP-W"/>
    <property type="match status" value="1"/>
</dbReference>
<accession>A0A899G1I1</accession>
<evidence type="ECO:0000256" key="7">
    <source>
        <dbReference type="ARBA" id="ARBA00038432"/>
    </source>
</evidence>
<evidence type="ECO:0000256" key="2">
    <source>
        <dbReference type="ARBA" id="ARBA00004629"/>
    </source>
</evidence>
<keyword evidence="6" id="KW-0137">Centromere</keyword>
<gene>
    <name evidence="9" type="ORF">MERGE_003189</name>
</gene>
<proteinExistence type="inferred from homology"/>
<dbReference type="InterPro" id="IPR009072">
    <property type="entry name" value="Histone-fold"/>
</dbReference>
<evidence type="ECO:0000313" key="9">
    <source>
        <dbReference type="EMBL" id="QSL66052.1"/>
    </source>
</evidence>
<dbReference type="GO" id="GO:0000776">
    <property type="term" value="C:kinetochore"/>
    <property type="evidence" value="ECO:0007669"/>
    <property type="project" value="UniProtKB-KW"/>
</dbReference>
<dbReference type="GO" id="GO:0046982">
    <property type="term" value="F:protein heterodimerization activity"/>
    <property type="evidence" value="ECO:0007669"/>
    <property type="project" value="InterPro"/>
</dbReference>
<dbReference type="InterPro" id="IPR052484">
    <property type="entry name" value="CENP-W/WIP1"/>
</dbReference>
<dbReference type="Gene3D" id="1.10.20.10">
    <property type="entry name" value="Histone, subunit A"/>
    <property type="match status" value="1"/>
</dbReference>
<keyword evidence="8" id="KW-1133">Transmembrane helix</keyword>
<keyword evidence="8" id="KW-0472">Membrane</keyword>
<protein>
    <recommendedName>
        <fullName evidence="11">Centromere protein W</fullName>
    </recommendedName>
</protein>
<organism evidence="9 10">
    <name type="scientific">Pneumocystis wakefieldiae</name>
    <dbReference type="NCBI Taxonomy" id="38082"/>
    <lineage>
        <taxon>Eukaryota</taxon>
        <taxon>Fungi</taxon>
        <taxon>Dikarya</taxon>
        <taxon>Ascomycota</taxon>
        <taxon>Taphrinomycotina</taxon>
        <taxon>Pneumocystomycetes</taxon>
        <taxon>Pneumocystaceae</taxon>
        <taxon>Pneumocystis</taxon>
    </lineage>
</organism>
<evidence type="ECO:0000256" key="3">
    <source>
        <dbReference type="ARBA" id="ARBA00022454"/>
    </source>
</evidence>
<keyword evidence="4" id="KW-0995">Kinetochore</keyword>
<comment type="similarity">
    <text evidence="7">Belongs to the CENP-W/WIP1 family.</text>
</comment>
<evidence type="ECO:0008006" key="11">
    <source>
        <dbReference type="Google" id="ProtNLM"/>
    </source>
</evidence>
<keyword evidence="3" id="KW-0158">Chromosome</keyword>
<dbReference type="GO" id="GO:0005654">
    <property type="term" value="C:nucleoplasm"/>
    <property type="evidence" value="ECO:0007669"/>
    <property type="project" value="TreeGrafter"/>
</dbReference>
<dbReference type="GO" id="GO:0000278">
    <property type="term" value="P:mitotic cell cycle"/>
    <property type="evidence" value="ECO:0007669"/>
    <property type="project" value="InterPro"/>
</dbReference>
<feature type="transmembrane region" description="Helical" evidence="8">
    <location>
        <begin position="29"/>
        <end position="47"/>
    </location>
</feature>
<keyword evidence="10" id="KW-1185">Reference proteome</keyword>
<evidence type="ECO:0000256" key="5">
    <source>
        <dbReference type="ARBA" id="ARBA00023242"/>
    </source>
</evidence>
<dbReference type="GO" id="GO:0007059">
    <property type="term" value="P:chromosome segregation"/>
    <property type="evidence" value="ECO:0007669"/>
    <property type="project" value="TreeGrafter"/>
</dbReference>
<dbReference type="GO" id="GO:0003677">
    <property type="term" value="F:DNA binding"/>
    <property type="evidence" value="ECO:0007669"/>
    <property type="project" value="InterPro"/>
</dbReference>
<dbReference type="Proteomes" id="UP000663699">
    <property type="component" value="Chromosome 9"/>
</dbReference>
<evidence type="ECO:0000313" key="10">
    <source>
        <dbReference type="Proteomes" id="UP000663699"/>
    </source>
</evidence>
<evidence type="ECO:0000256" key="4">
    <source>
        <dbReference type="ARBA" id="ARBA00022838"/>
    </source>
</evidence>
<evidence type="ECO:0000256" key="8">
    <source>
        <dbReference type="SAM" id="Phobius"/>
    </source>
</evidence>
<dbReference type="InterPro" id="IPR028847">
    <property type="entry name" value="CENP-W"/>
</dbReference>
<name>A0A899G1I1_9ASCO</name>
<dbReference type="AlphaFoldDB" id="A0A899G1I1"/>
<keyword evidence="8" id="KW-0812">Transmembrane</keyword>
<dbReference type="PANTHER" id="PTHR34832:SF1">
    <property type="entry name" value="CENTROMERE PROTEIN W"/>
    <property type="match status" value="1"/>
</dbReference>
<dbReference type="OrthoDB" id="2543597at2759"/>
<dbReference type="GO" id="GO:0051382">
    <property type="term" value="P:kinetochore assembly"/>
    <property type="evidence" value="ECO:0007669"/>
    <property type="project" value="InterPro"/>
</dbReference>
<dbReference type="PANTHER" id="PTHR34832">
    <property type="entry name" value="CENTROMERE PROTEIN W"/>
    <property type="match status" value="1"/>
</dbReference>
<dbReference type="Pfam" id="PF15510">
    <property type="entry name" value="CENP-W"/>
    <property type="match status" value="1"/>
</dbReference>